<feature type="region of interest" description="Disordered" evidence="1">
    <location>
        <begin position="669"/>
        <end position="691"/>
    </location>
</feature>
<feature type="compositionally biased region" description="Basic and acidic residues" evidence="1">
    <location>
        <begin position="1061"/>
        <end position="1072"/>
    </location>
</feature>
<feature type="region of interest" description="Disordered" evidence="1">
    <location>
        <begin position="72"/>
        <end position="134"/>
    </location>
</feature>
<feature type="domain" description="Agenet" evidence="2">
    <location>
        <begin position="601"/>
        <end position="657"/>
    </location>
</feature>
<dbReference type="AlphaFoldDB" id="A0A8S9MQ80"/>
<comment type="caution">
    <text evidence="3">The sequence shown here is derived from an EMBL/GenBank/DDBJ whole genome shotgun (WGS) entry which is preliminary data.</text>
</comment>
<evidence type="ECO:0000259" key="2">
    <source>
        <dbReference type="SMART" id="SM00743"/>
    </source>
</evidence>
<evidence type="ECO:0000313" key="4">
    <source>
        <dbReference type="Proteomes" id="UP000712281"/>
    </source>
</evidence>
<gene>
    <name evidence="3" type="ORF">F2Q68_00039323</name>
</gene>
<name>A0A8S9MQ80_BRACR</name>
<dbReference type="CDD" id="cd20406">
    <property type="entry name" value="Tudor_Agenet_AtDUF_rpt2_4"/>
    <property type="match status" value="2"/>
</dbReference>
<feature type="region of interest" description="Disordered" evidence="1">
    <location>
        <begin position="741"/>
        <end position="762"/>
    </location>
</feature>
<evidence type="ECO:0000256" key="1">
    <source>
        <dbReference type="SAM" id="MobiDB-lite"/>
    </source>
</evidence>
<dbReference type="InterPro" id="IPR008395">
    <property type="entry name" value="Agenet-like_dom"/>
</dbReference>
<dbReference type="EMBL" id="QGKW02000007">
    <property type="protein sequence ID" value="KAF2619419.1"/>
    <property type="molecule type" value="Genomic_DNA"/>
</dbReference>
<dbReference type="PANTHER" id="PTHR31917:SF164">
    <property type="entry name" value="DUF724 DOMAIN-CONTAINING PROTEIN 7-LIKE"/>
    <property type="match status" value="1"/>
</dbReference>
<dbReference type="SMART" id="SM00743">
    <property type="entry name" value="Agenet"/>
    <property type="match status" value="3"/>
</dbReference>
<dbReference type="PANTHER" id="PTHR31917">
    <property type="entry name" value="AGENET DOMAIN-CONTAINING PROTEIN-RELATED"/>
    <property type="match status" value="1"/>
</dbReference>
<dbReference type="Pfam" id="PF05641">
    <property type="entry name" value="Agenet"/>
    <property type="match status" value="1"/>
</dbReference>
<feature type="region of interest" description="Disordered" evidence="1">
    <location>
        <begin position="1061"/>
        <end position="1081"/>
    </location>
</feature>
<feature type="compositionally biased region" description="Low complexity" evidence="1">
    <location>
        <begin position="87"/>
        <end position="96"/>
    </location>
</feature>
<reference evidence="3" key="1">
    <citation type="submission" date="2019-12" db="EMBL/GenBank/DDBJ databases">
        <title>Genome sequencing and annotation of Brassica cretica.</title>
        <authorList>
            <person name="Studholme D.J."/>
            <person name="Sarris P.F."/>
        </authorList>
    </citation>
    <scope>NUCLEOTIDE SEQUENCE</scope>
    <source>
        <strain evidence="3">PFS-001/15</strain>
        <tissue evidence="3">Leaf</tissue>
    </source>
</reference>
<protein>
    <recommendedName>
        <fullName evidence="2">Agenet domain-containing protein</fullName>
    </recommendedName>
</protein>
<sequence>MILPYTSKHGNKKIFISGNLPFSDSFLLGGVKDHRLFLFKSEKTTTLDGYFINQKLQFRGYLPKLSRYKEQEVQAGRPIPPSPPPSRSYLRPSFRSVQADPKQNLSQAICNDPERSYETPSNANEKENLSDEDATEPATVIIETQVCTPVLTQQVGTEATNETPMVTEGTYDSTEPLTGITSATNKEPLTEIISATNKQVGTEATNEIPVSPIAPQSIETLFFTPIQTQQMVTEGTYDSTEPLTEIISATNKEHLTEIISSTNKQHLQTSASSPLSTLFENGADVEIATSDDATCRFWYPGNVFATNLCDGVEKVAVTLFADQKRVTVTADKIRHKPPADDREKKFEIMDNVEAFYSKGWSSGQVIMILGENTFSVYLNSSMETLEFKASDLRIHREWLDGVWKMAEETPLHETASRQGEANPDQTQQMVTEGTYDSTEPLTEIISATNKQVRTEATNETPMVTEGTYDSTEPLTEIISATNKESLTEIISATNKQEDTHAVHNTPSSPVSSLISRVIEETQHLQTSASSPLSTLFENWADVEIATSDDATCRIWYPGNVFATNLCDGVEKVVVTLFADQKRVTVTADKIRPKPPTDDREKKFEMMDNVEAFYSKSWSSGQVRMILGENTFSVYLNSSMETLEFKASDLRIHREWLVWKMADETLFHETASRQDEANPDQTQQDTKEPMNENISQNISDTQRLTRARAKILREQNKTDIRNGVEMLKVEYSTRFRDKEKRTKKLQESVSIDSIRPQPPPEDTKGFELMDKVEAYHDDGWCSGEVHIILNGVWKMEKEIEVQKTQSVKPRQDNHAKKWKHVVGMKRKATAQPVDHAKKGKLVVGMKRKTTAQPAWILDATMLHTLCNRNKIEKDFFEYLDNAENNLKEKESVSIHSIRPQPPPGDTKGFELMDKVEAYHNDGWCSGEVHIILRKPVVGMKRKATAHPVDHAKKGKPVVGMKRKATAQPIDRLAFLQRERKRPIVPRNPPMPVTPEHVDAAFAMLNQKRIEQSSWFSEQGIPKACFVPVQFLETVGYCYENLQKPDKKGINILKGWTCGSLHRGGDTSDGEHNHNLSLWRSQG</sequence>
<organism evidence="3 4">
    <name type="scientific">Brassica cretica</name>
    <name type="common">Mustard</name>
    <dbReference type="NCBI Taxonomy" id="69181"/>
    <lineage>
        <taxon>Eukaryota</taxon>
        <taxon>Viridiplantae</taxon>
        <taxon>Streptophyta</taxon>
        <taxon>Embryophyta</taxon>
        <taxon>Tracheophyta</taxon>
        <taxon>Spermatophyta</taxon>
        <taxon>Magnoliopsida</taxon>
        <taxon>eudicotyledons</taxon>
        <taxon>Gunneridae</taxon>
        <taxon>Pentapetalae</taxon>
        <taxon>rosids</taxon>
        <taxon>malvids</taxon>
        <taxon>Brassicales</taxon>
        <taxon>Brassicaceae</taxon>
        <taxon>Brassiceae</taxon>
        <taxon>Brassica</taxon>
    </lineage>
</organism>
<feature type="domain" description="Agenet" evidence="2">
    <location>
        <begin position="344"/>
        <end position="400"/>
    </location>
</feature>
<feature type="domain" description="Agenet" evidence="2">
    <location>
        <begin position="763"/>
        <end position="814"/>
    </location>
</feature>
<proteinExistence type="predicted"/>
<dbReference type="InterPro" id="IPR014002">
    <property type="entry name" value="Agenet_dom_plant"/>
</dbReference>
<evidence type="ECO:0000313" key="3">
    <source>
        <dbReference type="EMBL" id="KAF2619419.1"/>
    </source>
</evidence>
<accession>A0A8S9MQ80</accession>
<dbReference type="Proteomes" id="UP000712281">
    <property type="component" value="Unassembled WGS sequence"/>
</dbReference>